<gene>
    <name evidence="1" type="ORF">DIABBA_LOCUS1229</name>
</gene>
<keyword evidence="2" id="KW-1185">Reference proteome</keyword>
<name>A0A9N9SLH0_DIABA</name>
<evidence type="ECO:0000313" key="2">
    <source>
        <dbReference type="Proteomes" id="UP001153709"/>
    </source>
</evidence>
<dbReference type="AlphaFoldDB" id="A0A9N9SLH0"/>
<protein>
    <recommendedName>
        <fullName evidence="3">HAT C-terminal dimerisation domain-containing protein</fullName>
    </recommendedName>
</protein>
<proteinExistence type="predicted"/>
<organism evidence="1 2">
    <name type="scientific">Diabrotica balteata</name>
    <name type="common">Banded cucumber beetle</name>
    <dbReference type="NCBI Taxonomy" id="107213"/>
    <lineage>
        <taxon>Eukaryota</taxon>
        <taxon>Metazoa</taxon>
        <taxon>Ecdysozoa</taxon>
        <taxon>Arthropoda</taxon>
        <taxon>Hexapoda</taxon>
        <taxon>Insecta</taxon>
        <taxon>Pterygota</taxon>
        <taxon>Neoptera</taxon>
        <taxon>Endopterygota</taxon>
        <taxon>Coleoptera</taxon>
        <taxon>Polyphaga</taxon>
        <taxon>Cucujiformia</taxon>
        <taxon>Chrysomeloidea</taxon>
        <taxon>Chrysomelidae</taxon>
        <taxon>Galerucinae</taxon>
        <taxon>Diabroticina</taxon>
        <taxon>Diabroticites</taxon>
        <taxon>Diabrotica</taxon>
    </lineage>
</organism>
<reference evidence="1" key="1">
    <citation type="submission" date="2022-01" db="EMBL/GenBank/DDBJ databases">
        <authorList>
            <person name="King R."/>
        </authorList>
    </citation>
    <scope>NUCLEOTIDE SEQUENCE</scope>
</reference>
<sequence>MKRKILNNQFKTIAYKEDLLQNLWKDFDKEVQQHQQPSDPTASAIVEVDTYLEEPILPRKDSSSISQDPLLWWHQRILLWTHLPKIIPNYED</sequence>
<dbReference type="EMBL" id="OU898276">
    <property type="protein sequence ID" value="CAG9827206.1"/>
    <property type="molecule type" value="Genomic_DNA"/>
</dbReference>
<evidence type="ECO:0000313" key="1">
    <source>
        <dbReference type="EMBL" id="CAG9827206.1"/>
    </source>
</evidence>
<dbReference type="Proteomes" id="UP001153709">
    <property type="component" value="Chromosome 1"/>
</dbReference>
<dbReference type="OrthoDB" id="3062869at2759"/>
<evidence type="ECO:0008006" key="3">
    <source>
        <dbReference type="Google" id="ProtNLM"/>
    </source>
</evidence>
<accession>A0A9N9SLH0</accession>